<comment type="caution">
    <text evidence="1">The sequence shown here is derived from an EMBL/GenBank/DDBJ whole genome shotgun (WGS) entry which is preliminary data.</text>
</comment>
<dbReference type="EMBL" id="LAZR01053958">
    <property type="protein sequence ID" value="KKK79590.1"/>
    <property type="molecule type" value="Genomic_DNA"/>
</dbReference>
<proteinExistence type="predicted"/>
<protein>
    <submittedName>
        <fullName evidence="1">Uncharacterized protein</fullName>
    </submittedName>
</protein>
<organism evidence="1">
    <name type="scientific">marine sediment metagenome</name>
    <dbReference type="NCBI Taxonomy" id="412755"/>
    <lineage>
        <taxon>unclassified sequences</taxon>
        <taxon>metagenomes</taxon>
        <taxon>ecological metagenomes</taxon>
    </lineage>
</organism>
<reference evidence="1" key="1">
    <citation type="journal article" date="2015" name="Nature">
        <title>Complex archaea that bridge the gap between prokaryotes and eukaryotes.</title>
        <authorList>
            <person name="Spang A."/>
            <person name="Saw J.H."/>
            <person name="Jorgensen S.L."/>
            <person name="Zaremba-Niedzwiedzka K."/>
            <person name="Martijn J."/>
            <person name="Lind A.E."/>
            <person name="van Eijk R."/>
            <person name="Schleper C."/>
            <person name="Guy L."/>
            <person name="Ettema T.J."/>
        </authorList>
    </citation>
    <scope>NUCLEOTIDE SEQUENCE</scope>
</reference>
<evidence type="ECO:0000313" key="1">
    <source>
        <dbReference type="EMBL" id="KKK79590.1"/>
    </source>
</evidence>
<dbReference type="AlphaFoldDB" id="A0A0F8Z0J2"/>
<name>A0A0F8Z0J2_9ZZZZ</name>
<accession>A0A0F8Z0J2</accession>
<sequence>MVIGRKAARLSLKLRERVTGASDLIDIAGELRIETEKAMLVFDGEQSVWLPKSLVEENGDGTFAMPEWLAKDKGLI</sequence>
<gene>
    <name evidence="1" type="ORF">LCGC14_2831970</name>
</gene>